<dbReference type="GO" id="GO:0005786">
    <property type="term" value="C:signal recognition particle, endoplasmic reticulum targeting"/>
    <property type="evidence" value="ECO:0007669"/>
    <property type="project" value="UniProtKB-KW"/>
</dbReference>
<evidence type="ECO:0000256" key="4">
    <source>
        <dbReference type="ARBA" id="ARBA00022490"/>
    </source>
</evidence>
<evidence type="ECO:0000256" key="5">
    <source>
        <dbReference type="ARBA" id="ARBA00022884"/>
    </source>
</evidence>
<dbReference type="CDD" id="cd15481">
    <property type="entry name" value="SRP68-RBD"/>
    <property type="match status" value="1"/>
</dbReference>
<keyword evidence="8 10" id="KW-0687">Ribonucleoprotein</keyword>
<gene>
    <name evidence="12" type="ORF">I302_02365</name>
    <name evidence="13" type="ORF">I302_103660</name>
</gene>
<evidence type="ECO:0000313" key="14">
    <source>
        <dbReference type="Proteomes" id="UP000092730"/>
    </source>
</evidence>
<dbReference type="GO" id="GO:0030942">
    <property type="term" value="F:endoplasmic reticulum signal peptide binding"/>
    <property type="evidence" value="ECO:0007669"/>
    <property type="project" value="InterPro"/>
</dbReference>
<reference evidence="13" key="2">
    <citation type="submission" date="2013-07" db="EMBL/GenBank/DDBJ databases">
        <authorList>
            <consortium name="The Broad Institute Genome Sequencing Platform"/>
            <person name="Cuomo C."/>
            <person name="Litvintseva A."/>
            <person name="Chen Y."/>
            <person name="Heitman J."/>
            <person name="Sun S."/>
            <person name="Springer D."/>
            <person name="Dromer F."/>
            <person name="Young S.K."/>
            <person name="Zeng Q."/>
            <person name="Gargeya S."/>
            <person name="Fitzgerald M."/>
            <person name="Abouelleil A."/>
            <person name="Alvarado L."/>
            <person name="Berlin A.M."/>
            <person name="Chapman S.B."/>
            <person name="Dewar J."/>
            <person name="Goldberg J."/>
            <person name="Griggs A."/>
            <person name="Gujja S."/>
            <person name="Hansen M."/>
            <person name="Howarth C."/>
            <person name="Imamovic A."/>
            <person name="Larimer J."/>
            <person name="McCowan C."/>
            <person name="Murphy C."/>
            <person name="Pearson M."/>
            <person name="Priest M."/>
            <person name="Roberts A."/>
            <person name="Saif S."/>
            <person name="Shea T."/>
            <person name="Sykes S."/>
            <person name="Wortman J."/>
            <person name="Nusbaum C."/>
            <person name="Birren B."/>
        </authorList>
    </citation>
    <scope>NUCLEOTIDE SEQUENCE</scope>
    <source>
        <strain evidence="13">CBS 10118</strain>
    </source>
</reference>
<evidence type="ECO:0000256" key="11">
    <source>
        <dbReference type="SAM" id="MobiDB-lite"/>
    </source>
</evidence>
<comment type="function">
    <text evidence="10">Component of the signal recognition particle (SRP) complex, a ribonucleoprotein complex that mediates the cotranslational targeting of secretory and membrane proteins to the endoplasmic reticulum (ER). The SRP complex interacts with the signal sequence in nascent secretory and membrane proteins and directs them to the membrane of the ER.</text>
</comment>
<evidence type="ECO:0000256" key="6">
    <source>
        <dbReference type="ARBA" id="ARBA00023135"/>
    </source>
</evidence>
<dbReference type="OrthoDB" id="10255118at2759"/>
<dbReference type="GO" id="GO:0005047">
    <property type="term" value="F:signal recognition particle binding"/>
    <property type="evidence" value="ECO:0007669"/>
    <property type="project" value="InterPro"/>
</dbReference>
<comment type="subcellular location">
    <subcellularLocation>
        <location evidence="1 10">Cytoplasm</location>
    </subcellularLocation>
    <subcellularLocation>
        <location evidence="2">Nucleus</location>
        <location evidence="2">Nucleolus</location>
    </subcellularLocation>
</comment>
<dbReference type="EMBL" id="CP144542">
    <property type="protein sequence ID" value="WVW81665.1"/>
    <property type="molecule type" value="Genomic_DNA"/>
</dbReference>
<dbReference type="GO" id="GO:0005730">
    <property type="term" value="C:nucleolus"/>
    <property type="evidence" value="ECO:0007669"/>
    <property type="project" value="UniProtKB-SubCell"/>
</dbReference>
<dbReference type="VEuPathDB" id="FungiDB:I302_02365"/>
<reference evidence="13" key="4">
    <citation type="submission" date="2024-02" db="EMBL/GenBank/DDBJ databases">
        <title>Comparative genomics of Cryptococcus and Kwoniella reveals pathogenesis evolution and contrasting modes of karyotype evolution via chromosome fusion or intercentromeric recombination.</title>
        <authorList>
            <person name="Coelho M.A."/>
            <person name="David-Palma M."/>
            <person name="Shea T."/>
            <person name="Bowers K."/>
            <person name="McGinley-Smith S."/>
            <person name="Mohammad A.W."/>
            <person name="Gnirke A."/>
            <person name="Yurkov A.M."/>
            <person name="Nowrousian M."/>
            <person name="Sun S."/>
            <person name="Cuomo C.A."/>
            <person name="Heitman J."/>
        </authorList>
    </citation>
    <scope>NUCLEOTIDE SEQUENCE</scope>
    <source>
        <strain evidence="13">CBS 10118</strain>
    </source>
</reference>
<reference evidence="12" key="3">
    <citation type="submission" date="2014-01" db="EMBL/GenBank/DDBJ databases">
        <title>Evolution of pathogenesis and genome organization in the Tremellales.</title>
        <authorList>
            <person name="Cuomo C."/>
            <person name="Litvintseva A."/>
            <person name="Heitman J."/>
            <person name="Chen Y."/>
            <person name="Sun S."/>
            <person name="Springer D."/>
            <person name="Dromer F."/>
            <person name="Young S."/>
            <person name="Zeng Q."/>
            <person name="Chapman S."/>
            <person name="Gujja S."/>
            <person name="Saif S."/>
            <person name="Birren B."/>
        </authorList>
    </citation>
    <scope>NUCLEOTIDE SEQUENCE</scope>
    <source>
        <strain evidence="12">CBS 10118</strain>
    </source>
</reference>
<evidence type="ECO:0000313" key="12">
    <source>
        <dbReference type="EMBL" id="OCF27523.1"/>
    </source>
</evidence>
<evidence type="ECO:0000256" key="2">
    <source>
        <dbReference type="ARBA" id="ARBA00004604"/>
    </source>
</evidence>
<evidence type="ECO:0000256" key="1">
    <source>
        <dbReference type="ARBA" id="ARBA00004496"/>
    </source>
</evidence>
<dbReference type="InterPro" id="IPR034652">
    <property type="entry name" value="SRP68-RBD"/>
</dbReference>
<proteinExistence type="inferred from homology"/>
<feature type="region of interest" description="Disordered" evidence="11">
    <location>
        <begin position="585"/>
        <end position="641"/>
    </location>
</feature>
<dbReference type="KEGG" id="kbi:30206764"/>
<comment type="similarity">
    <text evidence="3 10">Belongs to the SRP68 family.</text>
</comment>
<dbReference type="RefSeq" id="XP_019048593.1">
    <property type="nucleotide sequence ID" value="XM_019189031.1"/>
</dbReference>
<keyword evidence="4 10" id="KW-0963">Cytoplasm</keyword>
<dbReference type="STRING" id="1296100.A0A1B9G943"/>
<evidence type="ECO:0000256" key="10">
    <source>
        <dbReference type="PIRNR" id="PIRNR038995"/>
    </source>
</evidence>
<dbReference type="AlphaFoldDB" id="A0A1B9G943"/>
<evidence type="ECO:0000256" key="7">
    <source>
        <dbReference type="ARBA" id="ARBA00023242"/>
    </source>
</evidence>
<dbReference type="Pfam" id="PF16969">
    <property type="entry name" value="SRP68"/>
    <property type="match status" value="1"/>
</dbReference>
<dbReference type="GO" id="GO:0006614">
    <property type="term" value="P:SRP-dependent cotranslational protein targeting to membrane"/>
    <property type="evidence" value="ECO:0007669"/>
    <property type="project" value="InterPro"/>
</dbReference>
<dbReference type="InterPro" id="IPR026258">
    <property type="entry name" value="SRP68"/>
</dbReference>
<evidence type="ECO:0000256" key="8">
    <source>
        <dbReference type="ARBA" id="ARBA00023274"/>
    </source>
</evidence>
<evidence type="ECO:0000256" key="3">
    <source>
        <dbReference type="ARBA" id="ARBA00009352"/>
    </source>
</evidence>
<dbReference type="PANTHER" id="PTHR12860">
    <property type="entry name" value="SIGNAL RECOGNITION PARTICLE 68 KDA PROTEIN"/>
    <property type="match status" value="1"/>
</dbReference>
<keyword evidence="5 10" id="KW-0694">RNA-binding</keyword>
<keyword evidence="14" id="KW-1185">Reference proteome</keyword>
<reference evidence="12" key="1">
    <citation type="submission" date="2013-07" db="EMBL/GenBank/DDBJ databases">
        <title>The Genome Sequence of Cryptococcus bestiolae CBS10118.</title>
        <authorList>
            <consortium name="The Broad Institute Genome Sequencing Platform"/>
            <person name="Cuomo C."/>
            <person name="Litvintseva A."/>
            <person name="Chen Y."/>
            <person name="Heitman J."/>
            <person name="Sun S."/>
            <person name="Springer D."/>
            <person name="Dromer F."/>
            <person name="Young S.K."/>
            <person name="Zeng Q."/>
            <person name="Gargeya S."/>
            <person name="Fitzgerald M."/>
            <person name="Abouelleil A."/>
            <person name="Alvarado L."/>
            <person name="Berlin A.M."/>
            <person name="Chapman S.B."/>
            <person name="Dewar J."/>
            <person name="Goldberg J."/>
            <person name="Griggs A."/>
            <person name="Gujja S."/>
            <person name="Hansen M."/>
            <person name="Howarth C."/>
            <person name="Imamovic A."/>
            <person name="Larimer J."/>
            <person name="McCowan C."/>
            <person name="Murphy C."/>
            <person name="Pearson M."/>
            <person name="Priest M."/>
            <person name="Roberts A."/>
            <person name="Saif S."/>
            <person name="Shea T."/>
            <person name="Sykes S."/>
            <person name="Wortman J."/>
            <person name="Nusbaum C."/>
            <person name="Birren B."/>
        </authorList>
    </citation>
    <scope>NUCLEOTIDE SEQUENCE [LARGE SCALE GENOMIC DNA]</scope>
    <source>
        <strain evidence="12">CBS 10118</strain>
    </source>
</reference>
<protein>
    <recommendedName>
        <fullName evidence="9 10">Signal recognition particle subunit SRP68</fullName>
        <shortName evidence="10">SRP68</shortName>
    </recommendedName>
</protein>
<evidence type="ECO:0000256" key="9">
    <source>
        <dbReference type="ARBA" id="ARBA00029498"/>
    </source>
</evidence>
<dbReference type="Proteomes" id="UP000092730">
    <property type="component" value="Chromosome 2"/>
</dbReference>
<dbReference type="EMBL" id="KI894019">
    <property type="protein sequence ID" value="OCF27523.1"/>
    <property type="molecule type" value="Genomic_DNA"/>
</dbReference>
<keyword evidence="7" id="KW-0539">Nucleus</keyword>
<dbReference type="Gene3D" id="1.10.3450.40">
    <property type="entry name" value="Signal recognition particle, SRP68 subunit, RNA-binding domain"/>
    <property type="match status" value="1"/>
</dbReference>
<dbReference type="InterPro" id="IPR038253">
    <property type="entry name" value="SRP68_N_sf"/>
</dbReference>
<sequence length="641" mass="71268">MSQVDLSFPLLSLLSKERAVYGLRNGDHERYRRHCTNKIHRLRQTTGQTCGKGKQYKAPPKLDIESIKDVRHLQLLLFSAERSLAHSHEIKSQISKPTTHGSKKDQISWLRRSLKSSTELFELINTLSESNKISQRTKAEMTIYHLSVRSELSFEKSDFGACLTDLVVVRKLLSVLNENSKNSYDEALTNEFIDQKDPLIRFSAYKLGRSESHDIVGIVSDLEKDGDTLKDSLPGLEGLIEGLKKELEKDNDVSKDRIKLQDTSFAGEKVEFRNPELVKIMAGVQEVLGRFESKKNNKKNSTTSLKGWDKVLTVLGEAEGVARRLKDDHEASGSSTSLRSTQITSSLNLAHAYIVHLLLSHRIKRDLSLIDALSSNLQGSLPPNVGDIKIKGGRTKIEEVVKGLGGIIKLLDTVLQSLRGIAELSIVQEKEGVRVGVEGLEGYYHALKCFQLARLHCLHPTPSYSSAISLLERSAVSTHQARSLLSEPPIEIEEPIITIPAESINTLEQDIRTLDIASKKGLFSQSIEKPVFFDMAFNYIDIPFDEIEILSGKREKSTTIPSTSAQGVVADSLNVVRDKTMEGIKKLGRETRETTPAVEFRPSASTQKSKDAADDEEEEEGEAKGGEGKKGWLGGWFGRGK</sequence>
<keyword evidence="6 10" id="KW-0733">Signal recognition particle</keyword>
<accession>A0A1B9G943</accession>
<feature type="compositionally biased region" description="Gly residues" evidence="11">
    <location>
        <begin position="631"/>
        <end position="641"/>
    </location>
</feature>
<organism evidence="12">
    <name type="scientific">Kwoniella bestiolae CBS 10118</name>
    <dbReference type="NCBI Taxonomy" id="1296100"/>
    <lineage>
        <taxon>Eukaryota</taxon>
        <taxon>Fungi</taxon>
        <taxon>Dikarya</taxon>
        <taxon>Basidiomycota</taxon>
        <taxon>Agaricomycotina</taxon>
        <taxon>Tremellomycetes</taxon>
        <taxon>Tremellales</taxon>
        <taxon>Cryptococcaceae</taxon>
        <taxon>Kwoniella</taxon>
    </lineage>
</organism>
<dbReference type="PANTHER" id="PTHR12860:SF0">
    <property type="entry name" value="SIGNAL RECOGNITION PARTICLE SUBUNIT SRP68"/>
    <property type="match status" value="1"/>
</dbReference>
<dbReference type="PIRSF" id="PIRSF038995">
    <property type="entry name" value="SRP68"/>
    <property type="match status" value="1"/>
</dbReference>
<evidence type="ECO:0000313" key="13">
    <source>
        <dbReference type="EMBL" id="WVW81665.1"/>
    </source>
</evidence>
<name>A0A1B9G943_9TREE</name>
<dbReference type="GeneID" id="30206764"/>
<dbReference type="GO" id="GO:0008312">
    <property type="term" value="F:7S RNA binding"/>
    <property type="evidence" value="ECO:0007669"/>
    <property type="project" value="InterPro"/>
</dbReference>